<evidence type="ECO:0000313" key="2">
    <source>
        <dbReference type="Proteomes" id="UP000036097"/>
    </source>
</evidence>
<dbReference type="PATRIC" id="fig|1195763.3.peg.87"/>
<sequence>MTLSQIIVEHQRLVVLRLLSEVPGYDLNESIIQDGLDRYGLDISRDALRAQMEWLAELGLVTLEKLGSTYIATLTGRGEDIACGRASVSGIKKPRPGE</sequence>
<organism evidence="1 2">
    <name type="scientific">Photobacterium aquae</name>
    <dbReference type="NCBI Taxonomy" id="1195763"/>
    <lineage>
        <taxon>Bacteria</taxon>
        <taxon>Pseudomonadati</taxon>
        <taxon>Pseudomonadota</taxon>
        <taxon>Gammaproteobacteria</taxon>
        <taxon>Vibrionales</taxon>
        <taxon>Vibrionaceae</taxon>
        <taxon>Photobacterium</taxon>
    </lineage>
</organism>
<dbReference type="EMBL" id="LDOT01000001">
    <property type="protein sequence ID" value="KLV09584.1"/>
    <property type="molecule type" value="Genomic_DNA"/>
</dbReference>
<keyword evidence="2" id="KW-1185">Reference proteome</keyword>
<gene>
    <name evidence="1" type="ORF">ABT56_00405</name>
</gene>
<dbReference type="SUPFAM" id="SSF46785">
    <property type="entry name" value="Winged helix' DNA-binding domain"/>
    <property type="match status" value="1"/>
</dbReference>
<dbReference type="STRING" id="1195763.ABT56_00405"/>
<dbReference type="AlphaFoldDB" id="A0A0J1HD10"/>
<name>A0A0J1HD10_9GAMM</name>
<protein>
    <recommendedName>
        <fullName evidence="3">ArsR family transcriptional regulator</fullName>
    </recommendedName>
</protein>
<evidence type="ECO:0000313" key="1">
    <source>
        <dbReference type="EMBL" id="KLV09584.1"/>
    </source>
</evidence>
<reference evidence="1 2" key="1">
    <citation type="submission" date="2015-05" db="EMBL/GenBank/DDBJ databases">
        <title>Photobacterium galathea sp. nov.</title>
        <authorList>
            <person name="Machado H."/>
            <person name="Gram L."/>
        </authorList>
    </citation>
    <scope>NUCLEOTIDE SEQUENCE [LARGE SCALE GENOMIC DNA]</scope>
    <source>
        <strain evidence="1 2">CGMCC 1.12159</strain>
    </source>
</reference>
<dbReference type="Proteomes" id="UP000036097">
    <property type="component" value="Unassembled WGS sequence"/>
</dbReference>
<dbReference type="InterPro" id="IPR036390">
    <property type="entry name" value="WH_DNA-bd_sf"/>
</dbReference>
<dbReference type="RefSeq" id="WP_047876872.1">
    <property type="nucleotide sequence ID" value="NZ_LDOT01000001.1"/>
</dbReference>
<proteinExistence type="predicted"/>
<dbReference type="OrthoDB" id="7855192at2"/>
<comment type="caution">
    <text evidence="1">The sequence shown here is derived from an EMBL/GenBank/DDBJ whole genome shotgun (WGS) entry which is preliminary data.</text>
</comment>
<accession>A0A0J1HD10</accession>
<evidence type="ECO:0008006" key="3">
    <source>
        <dbReference type="Google" id="ProtNLM"/>
    </source>
</evidence>